<keyword evidence="9 11" id="KW-0472">Membrane</keyword>
<gene>
    <name evidence="13" type="primary">dltB</name>
    <name evidence="13" type="ORF">NCTC11370_00171</name>
</gene>
<dbReference type="PANTHER" id="PTHR13285:SF23">
    <property type="entry name" value="TEICHOIC ACID D-ALANYLTRANSFERASE"/>
    <property type="match status" value="1"/>
</dbReference>
<evidence type="ECO:0000256" key="6">
    <source>
        <dbReference type="ARBA" id="ARBA00022692"/>
    </source>
</evidence>
<keyword evidence="6 11" id="KW-0812">Transmembrane</keyword>
<proteinExistence type="inferred from homology"/>
<keyword evidence="4 11" id="KW-1003">Cell membrane</keyword>
<keyword evidence="7 11" id="KW-0016">Alginate biosynthesis</keyword>
<dbReference type="RefSeq" id="WP_010652338.1">
    <property type="nucleotide sequence ID" value="NZ_JAPHOO010000002.1"/>
</dbReference>
<evidence type="ECO:0000256" key="10">
    <source>
        <dbReference type="ARBA" id="ARBA00023315"/>
    </source>
</evidence>
<evidence type="ECO:0000313" key="14">
    <source>
        <dbReference type="Proteomes" id="UP000254554"/>
    </source>
</evidence>
<evidence type="ECO:0000256" key="1">
    <source>
        <dbReference type="ARBA" id="ARBA00004651"/>
    </source>
</evidence>
<dbReference type="InterPro" id="IPR051085">
    <property type="entry name" value="MB_O-acyltransferase"/>
</dbReference>
<dbReference type="EC" id="2.3.1.-" evidence="11"/>
<dbReference type="UniPathway" id="UPA00286"/>
<feature type="transmembrane region" description="Helical" evidence="12">
    <location>
        <begin position="426"/>
        <end position="449"/>
    </location>
</feature>
<feature type="transmembrane region" description="Helical" evidence="12">
    <location>
        <begin position="52"/>
        <end position="69"/>
    </location>
</feature>
<evidence type="ECO:0000256" key="3">
    <source>
        <dbReference type="ARBA" id="ARBA00010323"/>
    </source>
</evidence>
<feature type="transmembrane region" description="Helical" evidence="12">
    <location>
        <begin position="188"/>
        <end position="207"/>
    </location>
</feature>
<sequence>MLFNDPVFIFLFLPIVFFLYFFLNHLRLPVLSKVWLVLSSLFFYGYWNFSYLFLIIISMTVNFSVSLLFQKERIGSRIKKSLLIGTILLNILALSYFKYVDFFIHNLNLIFNGHFSFLQPVLPLAISFYTFQQIAYLIDNYRDGVSEHSFLNYCLFVTFFPHLIAGPITHHKEMMPQFANFRNMFFNYNNVILGLFVFSIGLFKKVYIADSFALWANAGFNAPQALTFLDAWMASLSYTFQLYYDFSGYSDMAIGCGLLFNIRLPMNFNSPYKATNIQDFWRRWHMTLSRWLRDYIYIPLGGNRLGPSKTYLNLFITFLIGGIWHGANWTFIVWGAMHGAALLVHRLWQSFHFRLPTLAAWFCTFLFINSTWVVFRADNINSALQILRIMFGGAEINWTTNLLQDSWSSFAVALQQIDTFLSSPSILFHGLTFGLLTFLGINSMQLAGYTEFLYSFKFNRSAYFALFSALLIAVSIYCLLIVSGESEFLYFNF</sequence>
<feature type="transmembrane region" description="Helical" evidence="12">
    <location>
        <begin position="6"/>
        <end position="23"/>
    </location>
</feature>
<dbReference type="EMBL" id="UGGT01000001">
    <property type="protein sequence ID" value="STO20126.1"/>
    <property type="molecule type" value="Genomic_DNA"/>
</dbReference>
<dbReference type="AlphaFoldDB" id="A0A377G5P0"/>
<organism evidence="13 14">
    <name type="scientific">Fluoribacter dumoffii</name>
    <dbReference type="NCBI Taxonomy" id="463"/>
    <lineage>
        <taxon>Bacteria</taxon>
        <taxon>Pseudomonadati</taxon>
        <taxon>Pseudomonadota</taxon>
        <taxon>Gammaproteobacteria</taxon>
        <taxon>Legionellales</taxon>
        <taxon>Legionellaceae</taxon>
        <taxon>Fluoribacter</taxon>
    </lineage>
</organism>
<dbReference type="PANTHER" id="PTHR13285">
    <property type="entry name" value="ACYLTRANSFERASE"/>
    <property type="match status" value="1"/>
</dbReference>
<dbReference type="InterPro" id="IPR004299">
    <property type="entry name" value="MBOAT_fam"/>
</dbReference>
<evidence type="ECO:0000256" key="11">
    <source>
        <dbReference type="PIRNR" id="PIRNR016636"/>
    </source>
</evidence>
<comment type="subcellular location">
    <subcellularLocation>
        <location evidence="11">Cell inner membrane</location>
    </subcellularLocation>
    <subcellularLocation>
        <location evidence="1">Cell membrane</location>
        <topology evidence="1">Multi-pass membrane protein</topology>
    </subcellularLocation>
</comment>
<dbReference type="InterPro" id="IPR024194">
    <property type="entry name" value="Ac/AlaTfrase_AlgI/DltB"/>
</dbReference>
<dbReference type="GO" id="GO:0005886">
    <property type="term" value="C:plasma membrane"/>
    <property type="evidence" value="ECO:0007669"/>
    <property type="project" value="UniProtKB-SubCell"/>
</dbReference>
<feature type="transmembrane region" description="Helical" evidence="12">
    <location>
        <begin position="355"/>
        <end position="375"/>
    </location>
</feature>
<dbReference type="InterPro" id="IPR028362">
    <property type="entry name" value="AlgI"/>
</dbReference>
<accession>A0A377G5P0</accession>
<keyword evidence="8 12" id="KW-1133">Transmembrane helix</keyword>
<keyword evidence="10 11" id="KW-0012">Acyltransferase</keyword>
<evidence type="ECO:0000256" key="5">
    <source>
        <dbReference type="ARBA" id="ARBA00022679"/>
    </source>
</evidence>
<evidence type="ECO:0000313" key="13">
    <source>
        <dbReference type="EMBL" id="STO20126.1"/>
    </source>
</evidence>
<dbReference type="GO" id="GO:0042121">
    <property type="term" value="P:alginic acid biosynthetic process"/>
    <property type="evidence" value="ECO:0007669"/>
    <property type="project" value="UniProtKB-UniRule"/>
</dbReference>
<dbReference type="OrthoDB" id="139172at2"/>
<dbReference type="Pfam" id="PF03062">
    <property type="entry name" value="MBOAT"/>
    <property type="match status" value="1"/>
</dbReference>
<dbReference type="GO" id="GO:0016746">
    <property type="term" value="F:acyltransferase activity"/>
    <property type="evidence" value="ECO:0007669"/>
    <property type="project" value="UniProtKB-KW"/>
</dbReference>
<dbReference type="PIRSF" id="PIRSF016636">
    <property type="entry name" value="AlgI_DltB"/>
    <property type="match status" value="1"/>
</dbReference>
<keyword evidence="11" id="KW-0997">Cell inner membrane</keyword>
<comment type="similarity">
    <text evidence="3 11">Belongs to the membrane-bound acyltransferase family.</text>
</comment>
<feature type="transmembrane region" description="Helical" evidence="12">
    <location>
        <begin position="461"/>
        <end position="483"/>
    </location>
</feature>
<protein>
    <recommendedName>
        <fullName evidence="11">Probable alginate O-acetylase</fullName>
        <ecNumber evidence="11">2.3.1.-</ecNumber>
    </recommendedName>
</protein>
<reference evidence="13 14" key="1">
    <citation type="submission" date="2018-06" db="EMBL/GenBank/DDBJ databases">
        <authorList>
            <consortium name="Pathogen Informatics"/>
            <person name="Doyle S."/>
        </authorList>
    </citation>
    <scope>NUCLEOTIDE SEQUENCE [LARGE SCALE GENOMIC DNA]</scope>
    <source>
        <strain evidence="13 14">NCTC11370</strain>
    </source>
</reference>
<name>A0A377G5P0_9GAMM</name>
<keyword evidence="5 11" id="KW-0808">Transferase</keyword>
<feature type="transmembrane region" description="Helical" evidence="12">
    <location>
        <begin position="81"/>
        <end position="97"/>
    </location>
</feature>
<evidence type="ECO:0000256" key="9">
    <source>
        <dbReference type="ARBA" id="ARBA00023136"/>
    </source>
</evidence>
<dbReference type="STRING" id="1094715.GCA_000236165_00172"/>
<dbReference type="Proteomes" id="UP000254554">
    <property type="component" value="Unassembled WGS sequence"/>
</dbReference>
<feature type="transmembrane region" description="Helical" evidence="12">
    <location>
        <begin position="310"/>
        <end position="325"/>
    </location>
</feature>
<dbReference type="GeneID" id="93291224"/>
<dbReference type="PIRSF" id="PIRSF500217">
    <property type="entry name" value="AlgI"/>
    <property type="match status" value="1"/>
</dbReference>
<evidence type="ECO:0000256" key="12">
    <source>
        <dbReference type="SAM" id="Phobius"/>
    </source>
</evidence>
<evidence type="ECO:0000256" key="2">
    <source>
        <dbReference type="ARBA" id="ARBA00005182"/>
    </source>
</evidence>
<evidence type="ECO:0000256" key="4">
    <source>
        <dbReference type="ARBA" id="ARBA00022475"/>
    </source>
</evidence>
<evidence type="ECO:0000256" key="8">
    <source>
        <dbReference type="ARBA" id="ARBA00022989"/>
    </source>
</evidence>
<evidence type="ECO:0000256" key="7">
    <source>
        <dbReference type="ARBA" id="ARBA00022841"/>
    </source>
</evidence>
<feature type="transmembrane region" description="Helical" evidence="12">
    <location>
        <begin position="117"/>
        <end position="138"/>
    </location>
</feature>
<comment type="pathway">
    <text evidence="2 11">Glycan biosynthesis; alginate biosynthesis.</text>
</comment>
<feature type="transmembrane region" description="Helical" evidence="12">
    <location>
        <begin position="150"/>
        <end position="168"/>
    </location>
</feature>
<keyword evidence="14" id="KW-1185">Reference proteome</keyword>